<dbReference type="RefSeq" id="WP_245601491.1">
    <property type="nucleotide sequence ID" value="NZ_FPAW01000014.1"/>
</dbReference>
<accession>A0A1I7C3S5</accession>
<dbReference type="Proteomes" id="UP000182466">
    <property type="component" value="Unassembled WGS sequence"/>
</dbReference>
<evidence type="ECO:0000313" key="2">
    <source>
        <dbReference type="Proteomes" id="UP000182466"/>
    </source>
</evidence>
<dbReference type="STRING" id="999627.SAMN05216236_11429"/>
<keyword evidence="2" id="KW-1185">Reference proteome</keyword>
<gene>
    <name evidence="1" type="ORF">SAMN05216236_11429</name>
</gene>
<evidence type="ECO:0000313" key="1">
    <source>
        <dbReference type="EMBL" id="SFT94063.1"/>
    </source>
</evidence>
<sequence>MSFTTMSMFAPHIWGSERDAEMRAARAAGWRRADLIWERLLEVANRDWLANDRGRARRHFRQADFVARLFFAATDPRRATAQAGLAILARHYGQLGRAERFQRRALLHWQNAADNIAAMEIRPRTRSSLFHLRLEVLHRDRFHDNLRRRIQGFTTETGDTLRNLTSGGPAPHRHFARWRGERPAVFDDTRKMLAACLLIPDS</sequence>
<dbReference type="EMBL" id="FPAW01000014">
    <property type="protein sequence ID" value="SFT94063.1"/>
    <property type="molecule type" value="Genomic_DNA"/>
</dbReference>
<reference evidence="1 2" key="1">
    <citation type="submission" date="2016-10" db="EMBL/GenBank/DDBJ databases">
        <authorList>
            <person name="de Groot N.N."/>
        </authorList>
    </citation>
    <scope>NUCLEOTIDE SEQUENCE [LARGE SCALE GENOMIC DNA]</scope>
    <source>
        <strain evidence="1 2">CGMCC 1.10959</strain>
    </source>
</reference>
<proteinExistence type="predicted"/>
<dbReference type="eggNOG" id="ENOG5031UHY">
    <property type="taxonomic scope" value="Bacteria"/>
</dbReference>
<name>A0A1I7C3S5_9RHOB</name>
<evidence type="ECO:0008006" key="3">
    <source>
        <dbReference type="Google" id="ProtNLM"/>
    </source>
</evidence>
<organism evidence="1 2">
    <name type="scientific">Sedimentitalea nanhaiensis</name>
    <dbReference type="NCBI Taxonomy" id="999627"/>
    <lineage>
        <taxon>Bacteria</taxon>
        <taxon>Pseudomonadati</taxon>
        <taxon>Pseudomonadota</taxon>
        <taxon>Alphaproteobacteria</taxon>
        <taxon>Rhodobacterales</taxon>
        <taxon>Paracoccaceae</taxon>
        <taxon>Sedimentitalea</taxon>
    </lineage>
</organism>
<protein>
    <recommendedName>
        <fullName evidence="3">Tetratricopeptide repeat-containing protein</fullName>
    </recommendedName>
</protein>
<dbReference type="AlphaFoldDB" id="A0A1I7C3S5"/>